<feature type="region of interest" description="Disordered" evidence="1">
    <location>
        <begin position="57"/>
        <end position="78"/>
    </location>
</feature>
<dbReference type="PANTHER" id="PTHR14710:SF2">
    <property type="entry name" value="GEM-ASSOCIATED PROTEIN 6"/>
    <property type="match status" value="1"/>
</dbReference>
<protein>
    <recommendedName>
        <fullName evidence="2">AD domain-containing protein</fullName>
    </recommendedName>
</protein>
<organism evidence="3 4">
    <name type="scientific">Mortierella alpina</name>
    <name type="common">Oleaginous fungus</name>
    <name type="synonym">Mortierella renispora</name>
    <dbReference type="NCBI Taxonomy" id="64518"/>
    <lineage>
        <taxon>Eukaryota</taxon>
        <taxon>Fungi</taxon>
        <taxon>Fungi incertae sedis</taxon>
        <taxon>Mucoromycota</taxon>
        <taxon>Mortierellomycotina</taxon>
        <taxon>Mortierellomycetes</taxon>
        <taxon>Mortierellales</taxon>
        <taxon>Mortierellaceae</taxon>
        <taxon>Mortierella</taxon>
    </lineage>
</organism>
<comment type="caution">
    <text evidence="3">The sequence shown here is derived from an EMBL/GenBank/DDBJ whole genome shotgun (WGS) entry which is preliminary data.</text>
</comment>
<dbReference type="InterPro" id="IPR009422">
    <property type="entry name" value="Gemin6"/>
</dbReference>
<dbReference type="InterPro" id="IPR047574">
    <property type="entry name" value="AD"/>
</dbReference>
<evidence type="ECO:0000313" key="3">
    <source>
        <dbReference type="EMBL" id="KAF9950317.1"/>
    </source>
</evidence>
<dbReference type="GO" id="GO:0032797">
    <property type="term" value="C:SMN complex"/>
    <property type="evidence" value="ECO:0007669"/>
    <property type="project" value="TreeGrafter"/>
</dbReference>
<sequence length="201" mass="22335">MAQAWRFFGSTLRDIYTQLGSPCHATLLNGKTYSGYLYNVDPETETLLILQLHNPQASREENLSTEQGQTDPPLSHAADAAKQDVGKRTAQSMVAVSRQAAKDFHIDSLASDRLTLQEMDSLARVLSNLGNPEDTKARKDRLVASLQAKRIPVETSEDDAVVHILNCAHVRPPYNVSSIDCDNRVVRERVKGMIQDMQEST</sequence>
<reference evidence="3" key="1">
    <citation type="journal article" date="2020" name="Fungal Divers.">
        <title>Resolving the Mortierellaceae phylogeny through synthesis of multi-gene phylogenetics and phylogenomics.</title>
        <authorList>
            <person name="Vandepol N."/>
            <person name="Liber J."/>
            <person name="Desiro A."/>
            <person name="Na H."/>
            <person name="Kennedy M."/>
            <person name="Barry K."/>
            <person name="Grigoriev I.V."/>
            <person name="Miller A.N."/>
            <person name="O'Donnell K."/>
            <person name="Stajich J.E."/>
            <person name="Bonito G."/>
        </authorList>
    </citation>
    <scope>NUCLEOTIDE SEQUENCE</scope>
    <source>
        <strain evidence="3">CK1249</strain>
    </source>
</reference>
<feature type="domain" description="AD" evidence="2">
    <location>
        <begin position="107"/>
        <end position="201"/>
    </location>
</feature>
<evidence type="ECO:0000256" key="1">
    <source>
        <dbReference type="SAM" id="MobiDB-lite"/>
    </source>
</evidence>
<dbReference type="PROSITE" id="PS52001">
    <property type="entry name" value="AD"/>
    <property type="match status" value="1"/>
</dbReference>
<dbReference type="EMBL" id="JAAAHY010001316">
    <property type="protein sequence ID" value="KAF9950317.1"/>
    <property type="molecule type" value="Genomic_DNA"/>
</dbReference>
<dbReference type="GO" id="GO:0005634">
    <property type="term" value="C:nucleus"/>
    <property type="evidence" value="ECO:0007669"/>
    <property type="project" value="InterPro"/>
</dbReference>
<dbReference type="GO" id="GO:0000245">
    <property type="term" value="P:spliceosomal complex assembly"/>
    <property type="evidence" value="ECO:0007669"/>
    <property type="project" value="InterPro"/>
</dbReference>
<dbReference type="AlphaFoldDB" id="A0A9P6IW45"/>
<keyword evidence="4" id="KW-1185">Reference proteome</keyword>
<name>A0A9P6IW45_MORAP</name>
<accession>A0A9P6IW45</accession>
<evidence type="ECO:0000259" key="2">
    <source>
        <dbReference type="PROSITE" id="PS52001"/>
    </source>
</evidence>
<dbReference type="GO" id="GO:0000387">
    <property type="term" value="P:spliceosomal snRNP assembly"/>
    <property type="evidence" value="ECO:0007669"/>
    <property type="project" value="TreeGrafter"/>
</dbReference>
<gene>
    <name evidence="3" type="ORF">BGZ70_001428</name>
</gene>
<dbReference type="OrthoDB" id="77463at2759"/>
<dbReference type="Proteomes" id="UP000738359">
    <property type="component" value="Unassembled WGS sequence"/>
</dbReference>
<evidence type="ECO:0000313" key="4">
    <source>
        <dbReference type="Proteomes" id="UP000738359"/>
    </source>
</evidence>
<proteinExistence type="predicted"/>
<dbReference type="PANTHER" id="PTHR14710">
    <property type="entry name" value="GEM-ASSOCIATED PROTEIN 6"/>
    <property type="match status" value="1"/>
</dbReference>